<dbReference type="InterPro" id="IPR029044">
    <property type="entry name" value="Nucleotide-diphossugar_trans"/>
</dbReference>
<reference evidence="1" key="2">
    <citation type="journal article" date="2022" name="Microbiol. Resour. Announc.">
        <title>Metagenome Sequencing to Explore Phylogenomics of Terrestrial Cyanobacteria.</title>
        <authorList>
            <person name="Ward R.D."/>
            <person name="Stajich J.E."/>
            <person name="Johansen J.R."/>
            <person name="Huntemann M."/>
            <person name="Clum A."/>
            <person name="Foster B."/>
            <person name="Foster B."/>
            <person name="Roux S."/>
            <person name="Palaniappan K."/>
            <person name="Varghese N."/>
            <person name="Mukherjee S."/>
            <person name="Reddy T.B.K."/>
            <person name="Daum C."/>
            <person name="Copeland A."/>
            <person name="Chen I.A."/>
            <person name="Ivanova N.N."/>
            <person name="Kyrpides N.C."/>
            <person name="Shapiro N."/>
            <person name="Eloe-Fadrosh E.A."/>
            <person name="Pietrasiak N."/>
        </authorList>
    </citation>
    <scope>NUCLEOTIDE SEQUENCE</scope>
    <source>
        <strain evidence="1">CPER-KK1</strain>
    </source>
</reference>
<protein>
    <submittedName>
        <fullName evidence="1">Glycosyltransferase family 2 protein</fullName>
    </submittedName>
</protein>
<organism evidence="1 2">
    <name type="scientific">Symplocastrum torsivum CPER-KK1</name>
    <dbReference type="NCBI Taxonomy" id="450513"/>
    <lineage>
        <taxon>Bacteria</taxon>
        <taxon>Bacillati</taxon>
        <taxon>Cyanobacteriota</taxon>
        <taxon>Cyanophyceae</taxon>
        <taxon>Oscillatoriophycideae</taxon>
        <taxon>Oscillatoriales</taxon>
        <taxon>Microcoleaceae</taxon>
        <taxon>Symplocastrum</taxon>
    </lineage>
</organism>
<proteinExistence type="predicted"/>
<dbReference type="Proteomes" id="UP000753908">
    <property type="component" value="Unassembled WGS sequence"/>
</dbReference>
<gene>
    <name evidence="1" type="ORF">KME25_25800</name>
</gene>
<dbReference type="EMBL" id="JAHHIF010000049">
    <property type="protein sequence ID" value="MBW4547831.1"/>
    <property type="molecule type" value="Genomic_DNA"/>
</dbReference>
<dbReference type="AlphaFoldDB" id="A0A951UDL7"/>
<dbReference type="SUPFAM" id="SSF53448">
    <property type="entry name" value="Nucleotide-diphospho-sugar transferases"/>
    <property type="match status" value="1"/>
</dbReference>
<comment type="caution">
    <text evidence="1">The sequence shown here is derived from an EMBL/GenBank/DDBJ whole genome shotgun (WGS) entry which is preliminary data.</text>
</comment>
<dbReference type="Gene3D" id="3.90.550.10">
    <property type="entry name" value="Spore Coat Polysaccharide Biosynthesis Protein SpsA, Chain A"/>
    <property type="match status" value="1"/>
</dbReference>
<reference evidence="1" key="1">
    <citation type="submission" date="2021-05" db="EMBL/GenBank/DDBJ databases">
        <authorList>
            <person name="Pietrasiak N."/>
            <person name="Ward R."/>
            <person name="Stajich J.E."/>
            <person name="Kurbessoian T."/>
        </authorList>
    </citation>
    <scope>NUCLEOTIDE SEQUENCE</scope>
    <source>
        <strain evidence="1">CPER-KK1</strain>
    </source>
</reference>
<evidence type="ECO:0000313" key="1">
    <source>
        <dbReference type="EMBL" id="MBW4547831.1"/>
    </source>
</evidence>
<name>A0A951UDL7_9CYAN</name>
<evidence type="ECO:0000313" key="2">
    <source>
        <dbReference type="Proteomes" id="UP000753908"/>
    </source>
</evidence>
<accession>A0A951UDL7</accession>
<sequence length="303" mass="35719">MKTPVTLIIFNRPNQTEKVFEVIREAKPPKLLVIADGPRAERPGEEEKCAAARAIIERVDWDCEVFKDYSDTNLGCDPRIIKGLNWVFDTVEESIILEDDCVPHPTFFPYCEELLERYRHDQRIMNVSGQNVLFGRKRTDYSYYFSRFTLCWGWASWRRSWQHFDADVKLWPEVRDGNFIRDILEDPYAVKVWARTVQLLYDGHLPAWDFKWMFNCWIQNGLCIIPQENLITNIGHDADATHTSDEKSPYNKMATEAMSFPLKHPPFVVRDLQADKFTQKTLFDYDPNLFKRASRKVKKILKI</sequence>